<dbReference type="Proteomes" id="UP001278500">
    <property type="component" value="Unassembled WGS sequence"/>
</dbReference>
<dbReference type="EMBL" id="JAUEPP010000002">
    <property type="protein sequence ID" value="KAK3352065.1"/>
    <property type="molecule type" value="Genomic_DNA"/>
</dbReference>
<sequence length="666" mass="76765">MAPIQRLPFELKEQIAREFCDFDLYDQRNYRIDPSGDSFLNGHTYEWKPLPEAGGKPQLSFQPVYDDLRALSLVSRNFRDPAQRALFSIVIFGEPTTYFKLLRSLLEAPDTRSYIRCLFAVAVRNPEAEQRHHEIVKSCCADFVEILGPIVVSNSYDGLRNGRYFYGFKHRILLHGDTVSSSPDRKVSDMRLRRDFAILVKEVLHSILQLCPSLKAFHLHYSHWSSGKHEDPCAFWSLEERGWACIRLLKDRPLLTTLTIDVRAVRGVLNLAWNAKSSQYPSTIEHLTLIGSTTKELTHDILVFDHVFAWVSTITRLKTLRIWNGFGNRTLLTTHNWNTILRKFKATLEQLVVDGAGSLLQMTPSEIIGPRAYQQVDRFGPSGILACLPEMEKLRYLSVPIHYLRRCPEGKNPLEILIMPNEGQDVRQVVEADVKFPKSLERAEVMMVEQVQNYRITEVKALRIDLGKGATQLEKYKQLSNAMDHDSSRRLRTMQLLKSLLLYPKNRRYIRSLFVTRKPHSQTGYLAEEILVQFIRVLRPLVLTRRIDELYDASFFRGFEAGLPLGPPNPNEVCDWPQPRFGPTRMLSCLEEFKKLAYLKVPLHMLRQDYPKLCVPRGGQNVLDLVQAKLPEGLKRVDIVVVKKKVVERYGGYDGIDSTKTFQVRL</sequence>
<protein>
    <submittedName>
        <fullName evidence="1">Uncharacterized protein</fullName>
    </submittedName>
</protein>
<dbReference type="GeneID" id="87867577"/>
<accession>A0AAE0JM37</accession>
<proteinExistence type="predicted"/>
<evidence type="ECO:0000313" key="2">
    <source>
        <dbReference type="Proteomes" id="UP001278500"/>
    </source>
</evidence>
<reference evidence="1" key="1">
    <citation type="journal article" date="2023" name="Mol. Phylogenet. Evol.">
        <title>Genome-scale phylogeny and comparative genomics of the fungal order Sordariales.</title>
        <authorList>
            <person name="Hensen N."/>
            <person name="Bonometti L."/>
            <person name="Westerberg I."/>
            <person name="Brannstrom I.O."/>
            <person name="Guillou S."/>
            <person name="Cros-Aarteil S."/>
            <person name="Calhoun S."/>
            <person name="Haridas S."/>
            <person name="Kuo A."/>
            <person name="Mondo S."/>
            <person name="Pangilinan J."/>
            <person name="Riley R."/>
            <person name="LaButti K."/>
            <person name="Andreopoulos B."/>
            <person name="Lipzen A."/>
            <person name="Chen C."/>
            <person name="Yan M."/>
            <person name="Daum C."/>
            <person name="Ng V."/>
            <person name="Clum A."/>
            <person name="Steindorff A."/>
            <person name="Ohm R.A."/>
            <person name="Martin F."/>
            <person name="Silar P."/>
            <person name="Natvig D.O."/>
            <person name="Lalanne C."/>
            <person name="Gautier V."/>
            <person name="Ament-Velasquez S.L."/>
            <person name="Kruys A."/>
            <person name="Hutchinson M.I."/>
            <person name="Powell A.J."/>
            <person name="Barry K."/>
            <person name="Miller A.N."/>
            <person name="Grigoriev I.V."/>
            <person name="Debuchy R."/>
            <person name="Gladieux P."/>
            <person name="Hiltunen Thoren M."/>
            <person name="Johannesson H."/>
        </authorList>
    </citation>
    <scope>NUCLEOTIDE SEQUENCE</scope>
    <source>
        <strain evidence="1">CBS 560.94</strain>
    </source>
</reference>
<comment type="caution">
    <text evidence="1">The sequence shown here is derived from an EMBL/GenBank/DDBJ whole genome shotgun (WGS) entry which is preliminary data.</text>
</comment>
<reference evidence="1" key="2">
    <citation type="submission" date="2023-06" db="EMBL/GenBank/DDBJ databases">
        <authorList>
            <consortium name="Lawrence Berkeley National Laboratory"/>
            <person name="Haridas S."/>
            <person name="Hensen N."/>
            <person name="Bonometti L."/>
            <person name="Westerberg I."/>
            <person name="Brannstrom I.O."/>
            <person name="Guillou S."/>
            <person name="Cros-Aarteil S."/>
            <person name="Calhoun S."/>
            <person name="Kuo A."/>
            <person name="Mondo S."/>
            <person name="Pangilinan J."/>
            <person name="Riley R."/>
            <person name="Labutti K."/>
            <person name="Andreopoulos B."/>
            <person name="Lipzen A."/>
            <person name="Chen C."/>
            <person name="Yanf M."/>
            <person name="Daum C."/>
            <person name="Ng V."/>
            <person name="Clum A."/>
            <person name="Steindorff A."/>
            <person name="Ohm R."/>
            <person name="Martin F."/>
            <person name="Silar P."/>
            <person name="Natvig D."/>
            <person name="Lalanne C."/>
            <person name="Gautier V."/>
            <person name="Ament-Velasquez S.L."/>
            <person name="Kruys A."/>
            <person name="Hutchinson M.I."/>
            <person name="Powell A.J."/>
            <person name="Barry K."/>
            <person name="Miller A.N."/>
            <person name="Grigoriev I.V."/>
            <person name="Debuchy R."/>
            <person name="Gladieux P."/>
            <person name="Thoren M.H."/>
            <person name="Johannesson H."/>
        </authorList>
    </citation>
    <scope>NUCLEOTIDE SEQUENCE</scope>
    <source>
        <strain evidence="1">CBS 560.94</strain>
    </source>
</reference>
<keyword evidence="2" id="KW-1185">Reference proteome</keyword>
<dbReference type="RefSeq" id="XP_062685360.1">
    <property type="nucleotide sequence ID" value="XM_062830423.1"/>
</dbReference>
<organism evidence="1 2">
    <name type="scientific">Neurospora tetraspora</name>
    <dbReference type="NCBI Taxonomy" id="94610"/>
    <lineage>
        <taxon>Eukaryota</taxon>
        <taxon>Fungi</taxon>
        <taxon>Dikarya</taxon>
        <taxon>Ascomycota</taxon>
        <taxon>Pezizomycotina</taxon>
        <taxon>Sordariomycetes</taxon>
        <taxon>Sordariomycetidae</taxon>
        <taxon>Sordariales</taxon>
        <taxon>Sordariaceae</taxon>
        <taxon>Neurospora</taxon>
    </lineage>
</organism>
<dbReference type="AlphaFoldDB" id="A0AAE0JM37"/>
<gene>
    <name evidence="1" type="ORF">B0H65DRAFT_569735</name>
</gene>
<evidence type="ECO:0000313" key="1">
    <source>
        <dbReference type="EMBL" id="KAK3352065.1"/>
    </source>
</evidence>
<feature type="non-terminal residue" evidence="1">
    <location>
        <position position="1"/>
    </location>
</feature>
<name>A0AAE0JM37_9PEZI</name>